<organism evidence="2 3">
    <name type="scientific">Tritrichomonas musculus</name>
    <dbReference type="NCBI Taxonomy" id="1915356"/>
    <lineage>
        <taxon>Eukaryota</taxon>
        <taxon>Metamonada</taxon>
        <taxon>Parabasalia</taxon>
        <taxon>Tritrichomonadida</taxon>
        <taxon>Tritrichomonadidae</taxon>
        <taxon>Tritrichomonas</taxon>
    </lineage>
</organism>
<evidence type="ECO:0008006" key="4">
    <source>
        <dbReference type="Google" id="ProtNLM"/>
    </source>
</evidence>
<sequence length="313" mass="36048">MSNRIKTETPPLNPFLRKTKQERRQNRLQLITPVQKSRSPTPTKSIKNKNSYSFCNLASFITISLIICLSIFFYLSFIYDNSLIFCEGDEITQKCRPCPRNGKCLNGKLSCDKGYSLKGGVCIANNGKYGSQDIRLFTKMCKFIASSLQKNCEGRIITFTNLSHIFANEKSYSNSIILLENYGYDSEYRILYLRPDSFRSQNPILSNKCKVQMIFNENRYILLLFTITIFLSLLLLAIIAYNQRTSKQIRECSNEVVRNIKRSQKGEFKNSSDFSLSDSNPMSKFWDKIVDEVERNPSVTVLNTSKGKLWGYT</sequence>
<accession>A0ABR2KH77</accession>
<keyword evidence="1" id="KW-0812">Transmembrane</keyword>
<reference evidence="2 3" key="1">
    <citation type="submission" date="2024-04" db="EMBL/GenBank/DDBJ databases">
        <title>Tritrichomonas musculus Genome.</title>
        <authorList>
            <person name="Alves-Ferreira E."/>
            <person name="Grigg M."/>
            <person name="Lorenzi H."/>
            <person name="Galac M."/>
        </authorList>
    </citation>
    <scope>NUCLEOTIDE SEQUENCE [LARGE SCALE GENOMIC DNA]</scope>
    <source>
        <strain evidence="2 3">EAF2021</strain>
    </source>
</reference>
<dbReference type="PANTHER" id="PTHR47808:SF2">
    <property type="entry name" value="LEM DOMAIN-CONTAINING PROTEIN 2"/>
    <property type="match status" value="1"/>
</dbReference>
<dbReference type="PANTHER" id="PTHR47808">
    <property type="entry name" value="INNER NUCLEAR MEMBRANE PROTEIN HEH2-RELATED"/>
    <property type="match status" value="1"/>
</dbReference>
<evidence type="ECO:0000313" key="3">
    <source>
        <dbReference type="Proteomes" id="UP001470230"/>
    </source>
</evidence>
<evidence type="ECO:0000313" key="2">
    <source>
        <dbReference type="EMBL" id="KAK8890467.1"/>
    </source>
</evidence>
<dbReference type="InterPro" id="IPR044780">
    <property type="entry name" value="Heh2/Src1"/>
</dbReference>
<keyword evidence="3" id="KW-1185">Reference proteome</keyword>
<dbReference type="EMBL" id="JAPFFF010000005">
    <property type="protein sequence ID" value="KAK8890467.1"/>
    <property type="molecule type" value="Genomic_DNA"/>
</dbReference>
<proteinExistence type="predicted"/>
<protein>
    <recommendedName>
        <fullName evidence="4">Man1/Src1 C-terminal domain-containing protein</fullName>
    </recommendedName>
</protein>
<keyword evidence="1" id="KW-0472">Membrane</keyword>
<gene>
    <name evidence="2" type="ORF">M9Y10_035243</name>
</gene>
<evidence type="ECO:0000256" key="1">
    <source>
        <dbReference type="SAM" id="Phobius"/>
    </source>
</evidence>
<keyword evidence="1" id="KW-1133">Transmembrane helix</keyword>
<feature type="transmembrane region" description="Helical" evidence="1">
    <location>
        <begin position="220"/>
        <end position="241"/>
    </location>
</feature>
<name>A0ABR2KH77_9EUKA</name>
<comment type="caution">
    <text evidence="2">The sequence shown here is derived from an EMBL/GenBank/DDBJ whole genome shotgun (WGS) entry which is preliminary data.</text>
</comment>
<dbReference type="Proteomes" id="UP001470230">
    <property type="component" value="Unassembled WGS sequence"/>
</dbReference>
<feature type="transmembrane region" description="Helical" evidence="1">
    <location>
        <begin position="54"/>
        <end position="77"/>
    </location>
</feature>